<evidence type="ECO:0000313" key="2">
    <source>
        <dbReference type="EMBL" id="KAF9684336.1"/>
    </source>
</evidence>
<accession>A0A835N2W2</accession>
<dbReference type="AlphaFoldDB" id="A0A835N2W2"/>
<dbReference type="PROSITE" id="PS51257">
    <property type="entry name" value="PROKAR_LIPOPROTEIN"/>
    <property type="match status" value="1"/>
</dbReference>
<feature type="compositionally biased region" description="Acidic residues" evidence="1">
    <location>
        <begin position="93"/>
        <end position="106"/>
    </location>
</feature>
<proteinExistence type="predicted"/>
<reference evidence="2 3" key="1">
    <citation type="submission" date="2020-10" db="EMBL/GenBank/DDBJ databases">
        <title>Plant Genome Project.</title>
        <authorList>
            <person name="Zhang R.-G."/>
        </authorList>
    </citation>
    <scope>NUCLEOTIDE SEQUENCE [LARGE SCALE GENOMIC DNA]</scope>
    <source>
        <strain evidence="2">FAFU-HL-1</strain>
        <tissue evidence="2">Leaf</tissue>
    </source>
</reference>
<feature type="region of interest" description="Disordered" evidence="1">
    <location>
        <begin position="91"/>
        <end position="124"/>
    </location>
</feature>
<comment type="caution">
    <text evidence="2">The sequence shown here is derived from an EMBL/GenBank/DDBJ whole genome shotgun (WGS) entry which is preliminary data.</text>
</comment>
<evidence type="ECO:0000256" key="1">
    <source>
        <dbReference type="SAM" id="MobiDB-lite"/>
    </source>
</evidence>
<sequence>MKVVAIEDLYRFYISPVLTASCIQYGLRRVVNRKLCETNNRECESLQAMAVGLRTEWSKLKAEMDNLLEKCEREELTKLYGRDRISDLIAMESDAETESDNDEETTLSEQNQTADSSRLLEVRR</sequence>
<keyword evidence="3" id="KW-1185">Reference proteome</keyword>
<dbReference type="OrthoDB" id="855175at2759"/>
<organism evidence="2 3">
    <name type="scientific">Salix dunnii</name>
    <dbReference type="NCBI Taxonomy" id="1413687"/>
    <lineage>
        <taxon>Eukaryota</taxon>
        <taxon>Viridiplantae</taxon>
        <taxon>Streptophyta</taxon>
        <taxon>Embryophyta</taxon>
        <taxon>Tracheophyta</taxon>
        <taxon>Spermatophyta</taxon>
        <taxon>Magnoliopsida</taxon>
        <taxon>eudicotyledons</taxon>
        <taxon>Gunneridae</taxon>
        <taxon>Pentapetalae</taxon>
        <taxon>rosids</taxon>
        <taxon>fabids</taxon>
        <taxon>Malpighiales</taxon>
        <taxon>Salicaceae</taxon>
        <taxon>Saliceae</taxon>
        <taxon>Salix</taxon>
    </lineage>
</organism>
<gene>
    <name evidence="2" type="ORF">SADUNF_Sadunf04G0107700</name>
</gene>
<evidence type="ECO:0000313" key="3">
    <source>
        <dbReference type="Proteomes" id="UP000657918"/>
    </source>
</evidence>
<name>A0A835N2W2_9ROSI</name>
<dbReference type="Proteomes" id="UP000657918">
    <property type="component" value="Chromosome 4"/>
</dbReference>
<dbReference type="EMBL" id="JADGMS010000004">
    <property type="protein sequence ID" value="KAF9684336.1"/>
    <property type="molecule type" value="Genomic_DNA"/>
</dbReference>
<feature type="compositionally biased region" description="Polar residues" evidence="1">
    <location>
        <begin position="107"/>
        <end position="116"/>
    </location>
</feature>
<protein>
    <submittedName>
        <fullName evidence="2">Uncharacterized protein</fullName>
    </submittedName>
</protein>